<keyword evidence="2" id="KW-0812">Transmembrane</keyword>
<dbReference type="Proteomes" id="UP000193560">
    <property type="component" value="Unassembled WGS sequence"/>
</dbReference>
<dbReference type="PANTHER" id="PTHR31685">
    <property type="entry name" value="INTEGRAL MEMBRANE PROTEIN (AFU_ORTHOLOGUE AFUA_6G12730)-RELATED"/>
    <property type="match status" value="1"/>
</dbReference>
<keyword evidence="2" id="KW-0472">Membrane</keyword>
<dbReference type="AlphaFoldDB" id="A0A1X2J2A2"/>
<feature type="signal peptide" evidence="3">
    <location>
        <begin position="1"/>
        <end position="19"/>
    </location>
</feature>
<protein>
    <recommendedName>
        <fullName evidence="8">Integral membrane protein</fullName>
    </recommendedName>
</protein>
<dbReference type="Pfam" id="PF10355">
    <property type="entry name" value="Ytp1"/>
    <property type="match status" value="1"/>
</dbReference>
<feature type="transmembrane region" description="Helical" evidence="2">
    <location>
        <begin position="336"/>
        <end position="358"/>
    </location>
</feature>
<dbReference type="InterPro" id="IPR018825">
    <property type="entry name" value="DUF2427"/>
</dbReference>
<proteinExistence type="predicted"/>
<reference evidence="6 7" key="1">
    <citation type="submission" date="2016-07" db="EMBL/GenBank/DDBJ databases">
        <title>Pervasive Adenine N6-methylation of Active Genes in Fungi.</title>
        <authorList>
            <consortium name="DOE Joint Genome Institute"/>
            <person name="Mondo S.J."/>
            <person name="Dannebaum R.O."/>
            <person name="Kuo R.C."/>
            <person name="Labutti K."/>
            <person name="Haridas S."/>
            <person name="Kuo A."/>
            <person name="Salamov A."/>
            <person name="Ahrendt S.R."/>
            <person name="Lipzen A."/>
            <person name="Sullivan W."/>
            <person name="Andreopoulos W.B."/>
            <person name="Clum A."/>
            <person name="Lindquist E."/>
            <person name="Daum C."/>
            <person name="Ramamoorthy G.K."/>
            <person name="Gryganskyi A."/>
            <person name="Culley D."/>
            <person name="Magnuson J.K."/>
            <person name="James T.Y."/>
            <person name="O'Malley M.A."/>
            <person name="Stajich J.E."/>
            <person name="Spatafora J.W."/>
            <person name="Visel A."/>
            <person name="Grigoriev I.V."/>
        </authorList>
    </citation>
    <scope>NUCLEOTIDE SEQUENCE [LARGE SCALE GENOMIC DNA]</scope>
    <source>
        <strain evidence="6 7">NRRL 1336</strain>
    </source>
</reference>
<feature type="transmembrane region" description="Helical" evidence="2">
    <location>
        <begin position="495"/>
        <end position="513"/>
    </location>
</feature>
<evidence type="ECO:0000256" key="3">
    <source>
        <dbReference type="SAM" id="SignalP"/>
    </source>
</evidence>
<feature type="transmembrane region" description="Helical" evidence="2">
    <location>
        <begin position="54"/>
        <end position="76"/>
    </location>
</feature>
<keyword evidence="7" id="KW-1185">Reference proteome</keyword>
<evidence type="ECO:0000256" key="2">
    <source>
        <dbReference type="SAM" id="Phobius"/>
    </source>
</evidence>
<feature type="transmembrane region" description="Helical" evidence="2">
    <location>
        <begin position="567"/>
        <end position="592"/>
    </location>
</feature>
<comment type="caution">
    <text evidence="6">The sequence shown here is derived from an EMBL/GenBank/DDBJ whole genome shotgun (WGS) entry which is preliminary data.</text>
</comment>
<accession>A0A1X2J2A2</accession>
<keyword evidence="3" id="KW-0732">Signal</keyword>
<dbReference type="EMBL" id="MCGE01000001">
    <property type="protein sequence ID" value="ORZ25952.1"/>
    <property type="molecule type" value="Genomic_DNA"/>
</dbReference>
<feature type="compositionally biased region" description="Acidic residues" evidence="1">
    <location>
        <begin position="233"/>
        <end position="244"/>
    </location>
</feature>
<feature type="region of interest" description="Disordered" evidence="1">
    <location>
        <begin position="169"/>
        <end position="244"/>
    </location>
</feature>
<evidence type="ECO:0000313" key="7">
    <source>
        <dbReference type="Proteomes" id="UP000193560"/>
    </source>
</evidence>
<gene>
    <name evidence="6" type="ORF">BCR42DRAFT_401279</name>
</gene>
<feature type="transmembrane region" description="Helical" evidence="2">
    <location>
        <begin position="88"/>
        <end position="105"/>
    </location>
</feature>
<organism evidence="6 7">
    <name type="scientific">Absidia repens</name>
    <dbReference type="NCBI Taxonomy" id="90262"/>
    <lineage>
        <taxon>Eukaryota</taxon>
        <taxon>Fungi</taxon>
        <taxon>Fungi incertae sedis</taxon>
        <taxon>Mucoromycota</taxon>
        <taxon>Mucoromycotina</taxon>
        <taxon>Mucoromycetes</taxon>
        <taxon>Mucorales</taxon>
        <taxon>Cunninghamellaceae</taxon>
        <taxon>Absidia</taxon>
    </lineage>
</organism>
<feature type="transmembrane region" description="Helical" evidence="2">
    <location>
        <begin position="465"/>
        <end position="483"/>
    </location>
</feature>
<sequence>MTKFLLTLFLLIYAQHVIAQHHHMPTEDPLLPAFNSTGEEPMSYARLSENKGYFYAHVVFMILAFWILMPMGVMFGIARSSLHVPTQIVAFMIALGGHFFGHLYAHSTPHLYAGNVHHKLGWIIFLFLVAQMTVGVVRKIANAVGKTQQQQQQGRGVYESLTEANVRRVHRSYQQQHQPQRHCDSHSEGSMETLHHNNSNHSDEDTPTTTKMETDHSDGNNPTITRDNRLSMEEEDDDDDDGVDVNLLQDDDPMEMMMMNMDGQHKKRSSLWTRAIHAVLPWIPRIIKSAFVRTAYNPFTKTICRYFHSILGRVFIILIFTQTISGLVVYHGVCRAWTIFGCVAHLIKGGIFFFYGILTFGRYLGAFAERGWAWNRVDGGSKFSFEFIECSLIFTYGITNTWMEHFGKEDTWDHKDFEHASLAFMWWWCGLVGLLVESRSLRRLLERSFMNTSLNVSRHEHRQTYSLNPFPALTIMLTGISMGNHHQETKYSSNVHYMWGLLLGLAALCRLGTYFMMFRSTPSSIKPSRPPTELLGAFCLIAGAILFMASNSGTMTWMRRLEVDSMFMMNVCVALTSLTLTYVAAMMILKAWAMKREQRKKSARW</sequence>
<feature type="chain" id="PRO_5012123246" description="Integral membrane protein" evidence="3">
    <location>
        <begin position="20"/>
        <end position="605"/>
    </location>
</feature>
<dbReference type="PANTHER" id="PTHR31685:SF3">
    <property type="entry name" value="INTEGRAL MEMBRANE PROTEIN (AFU_ORTHOLOGUE AFUA_6G12730)"/>
    <property type="match status" value="1"/>
</dbReference>
<dbReference type="Pfam" id="PF10348">
    <property type="entry name" value="DUF2427"/>
    <property type="match status" value="1"/>
</dbReference>
<feature type="compositionally biased region" description="Basic and acidic residues" evidence="1">
    <location>
        <begin position="181"/>
        <end position="195"/>
    </location>
</feature>
<evidence type="ECO:0000259" key="5">
    <source>
        <dbReference type="Pfam" id="PF10355"/>
    </source>
</evidence>
<dbReference type="OrthoDB" id="4005299at2759"/>
<feature type="transmembrane region" description="Helical" evidence="2">
    <location>
        <begin position="120"/>
        <end position="137"/>
    </location>
</feature>
<evidence type="ECO:0000259" key="4">
    <source>
        <dbReference type="Pfam" id="PF10348"/>
    </source>
</evidence>
<feature type="transmembrane region" description="Helical" evidence="2">
    <location>
        <begin position="310"/>
        <end position="330"/>
    </location>
</feature>
<dbReference type="CDD" id="cd08760">
    <property type="entry name" value="Cyt_b561_FRRS1_like"/>
    <property type="match status" value="1"/>
</dbReference>
<evidence type="ECO:0008006" key="8">
    <source>
        <dbReference type="Google" id="ProtNLM"/>
    </source>
</evidence>
<feature type="domain" description="Protein YTP1-like C-terminal" evidence="5">
    <location>
        <begin position="319"/>
        <end position="590"/>
    </location>
</feature>
<evidence type="ECO:0000256" key="1">
    <source>
        <dbReference type="SAM" id="MobiDB-lite"/>
    </source>
</evidence>
<dbReference type="InterPro" id="IPR018827">
    <property type="entry name" value="YTP1_C"/>
</dbReference>
<feature type="domain" description="DUF2427" evidence="4">
    <location>
        <begin position="41"/>
        <end position="140"/>
    </location>
</feature>
<dbReference type="STRING" id="90262.A0A1X2J2A2"/>
<evidence type="ECO:0000313" key="6">
    <source>
        <dbReference type="EMBL" id="ORZ25952.1"/>
    </source>
</evidence>
<feature type="transmembrane region" description="Helical" evidence="2">
    <location>
        <begin position="534"/>
        <end position="555"/>
    </location>
</feature>
<dbReference type="Gene3D" id="1.20.120.1770">
    <property type="match status" value="1"/>
</dbReference>
<keyword evidence="2" id="KW-1133">Transmembrane helix</keyword>
<name>A0A1X2J2A2_9FUNG</name>